<comment type="similarity">
    <text evidence="1 2">Belongs to the UPF0102 family.</text>
</comment>
<gene>
    <name evidence="3" type="ORF">A3H78_04300</name>
</gene>
<dbReference type="PANTHER" id="PTHR34039:SF1">
    <property type="entry name" value="UPF0102 PROTEIN YRAN"/>
    <property type="match status" value="1"/>
</dbReference>
<dbReference type="CDD" id="cd20736">
    <property type="entry name" value="PoNe_Nuclease"/>
    <property type="match status" value="1"/>
</dbReference>
<dbReference type="SUPFAM" id="SSF52980">
    <property type="entry name" value="Restriction endonuclease-like"/>
    <property type="match status" value="1"/>
</dbReference>
<dbReference type="PANTHER" id="PTHR34039">
    <property type="entry name" value="UPF0102 PROTEIN YRAN"/>
    <property type="match status" value="1"/>
</dbReference>
<dbReference type="InterPro" id="IPR011335">
    <property type="entry name" value="Restrct_endonuc-II-like"/>
</dbReference>
<dbReference type="NCBIfam" id="NF009150">
    <property type="entry name" value="PRK12497.1-3"/>
    <property type="match status" value="1"/>
</dbReference>
<dbReference type="Gene3D" id="3.40.1350.10">
    <property type="match status" value="1"/>
</dbReference>
<accession>A0A1F7JHZ6</accession>
<evidence type="ECO:0000256" key="1">
    <source>
        <dbReference type="ARBA" id="ARBA00006738"/>
    </source>
</evidence>
<evidence type="ECO:0000256" key="2">
    <source>
        <dbReference type="HAMAP-Rule" id="MF_00048"/>
    </source>
</evidence>
<dbReference type="Pfam" id="PF02021">
    <property type="entry name" value="UPF0102"/>
    <property type="match status" value="1"/>
</dbReference>
<evidence type="ECO:0000313" key="3">
    <source>
        <dbReference type="EMBL" id="OGK55230.1"/>
    </source>
</evidence>
<dbReference type="HAMAP" id="MF_00048">
    <property type="entry name" value="UPF0102"/>
    <property type="match status" value="1"/>
</dbReference>
<evidence type="ECO:0000313" key="4">
    <source>
        <dbReference type="Proteomes" id="UP000177418"/>
    </source>
</evidence>
<dbReference type="InterPro" id="IPR003509">
    <property type="entry name" value="UPF0102_YraN-like"/>
</dbReference>
<proteinExistence type="inferred from homology"/>
<reference evidence="3 4" key="1">
    <citation type="journal article" date="2016" name="Nat. Commun.">
        <title>Thousands of microbial genomes shed light on interconnected biogeochemical processes in an aquifer system.</title>
        <authorList>
            <person name="Anantharaman K."/>
            <person name="Brown C.T."/>
            <person name="Hug L.A."/>
            <person name="Sharon I."/>
            <person name="Castelle C.J."/>
            <person name="Probst A.J."/>
            <person name="Thomas B.C."/>
            <person name="Singh A."/>
            <person name="Wilkins M.J."/>
            <person name="Karaoz U."/>
            <person name="Brodie E.L."/>
            <person name="Williams K.H."/>
            <person name="Hubbard S.S."/>
            <person name="Banfield J.F."/>
        </authorList>
    </citation>
    <scope>NUCLEOTIDE SEQUENCE [LARGE SCALE GENOMIC DNA]</scope>
</reference>
<dbReference type="EMBL" id="MGAV01000008">
    <property type="protein sequence ID" value="OGK55230.1"/>
    <property type="molecule type" value="Genomic_DNA"/>
</dbReference>
<dbReference type="Proteomes" id="UP000177418">
    <property type="component" value="Unassembled WGS sequence"/>
</dbReference>
<name>A0A1F7JHZ6_9BACT</name>
<organism evidence="3 4">
    <name type="scientific">Candidatus Roizmanbacteria bacterium RIFCSPLOWO2_02_FULL_36_11</name>
    <dbReference type="NCBI Taxonomy" id="1802071"/>
    <lineage>
        <taxon>Bacteria</taxon>
        <taxon>Candidatus Roizmaniibacteriota</taxon>
    </lineage>
</organism>
<protein>
    <recommendedName>
        <fullName evidence="2">UPF0102 protein A3H78_04300</fullName>
    </recommendedName>
</protein>
<dbReference type="GO" id="GO:0003676">
    <property type="term" value="F:nucleic acid binding"/>
    <property type="evidence" value="ECO:0007669"/>
    <property type="project" value="InterPro"/>
</dbReference>
<comment type="caution">
    <text evidence="3">The sequence shown here is derived from an EMBL/GenBank/DDBJ whole genome shotgun (WGS) entry which is preliminary data.</text>
</comment>
<dbReference type="InterPro" id="IPR011856">
    <property type="entry name" value="tRNA_endonuc-like_dom_sf"/>
</dbReference>
<dbReference type="AlphaFoldDB" id="A0A1F7JHZ6"/>
<sequence>MLQKGHKAELLACKYLQKNGFIVLDRNFASRYGEIDIICNKNNTIIFIEVKSRSNVSFGMPYEYITPTKIKKLRRVIQYYISKNNLLDKLFRFDVISIILDVNDEVRDLKHFQNLQINL</sequence>